<accession>F2PPQ3</accession>
<dbReference type="Proteomes" id="UP000009169">
    <property type="component" value="Unassembled WGS sequence"/>
</dbReference>
<keyword evidence="3" id="KW-1185">Reference proteome</keyword>
<feature type="region of interest" description="Disordered" evidence="1">
    <location>
        <begin position="41"/>
        <end position="61"/>
    </location>
</feature>
<sequence>MALLRRNTTLLPDQEVDSTKGSTGQATSELRSQFLVEPSSGLFGWSPDGSRDDGSGEADYRPRWLPHLEMHTLSYYSRITSPVTMRGFAPRENDRNI</sequence>
<feature type="region of interest" description="Disordered" evidence="1">
    <location>
        <begin position="1"/>
        <end position="28"/>
    </location>
</feature>
<dbReference type="EMBL" id="DS995730">
    <property type="protein sequence ID" value="EGE03871.1"/>
    <property type="molecule type" value="Genomic_DNA"/>
</dbReference>
<reference evidence="3" key="1">
    <citation type="journal article" date="2012" name="MBio">
        <title>Comparative genome analysis of Trichophyton rubrum and related dermatophytes reveals candidate genes involved in infection.</title>
        <authorList>
            <person name="Martinez D.A."/>
            <person name="Oliver B.G."/>
            <person name="Graeser Y."/>
            <person name="Goldberg J.M."/>
            <person name="Li W."/>
            <person name="Martinez-Rossi N.M."/>
            <person name="Monod M."/>
            <person name="Shelest E."/>
            <person name="Barton R.C."/>
            <person name="Birch E."/>
            <person name="Brakhage A.A."/>
            <person name="Chen Z."/>
            <person name="Gurr S.J."/>
            <person name="Heiman D."/>
            <person name="Heitman J."/>
            <person name="Kosti I."/>
            <person name="Rossi A."/>
            <person name="Saif S."/>
            <person name="Samalova M."/>
            <person name="Saunders C.W."/>
            <person name="Shea T."/>
            <person name="Summerbell R.C."/>
            <person name="Xu J."/>
            <person name="Young S."/>
            <person name="Zeng Q."/>
            <person name="Birren B.W."/>
            <person name="Cuomo C.A."/>
            <person name="White T.C."/>
        </authorList>
    </citation>
    <scope>NUCLEOTIDE SEQUENCE [LARGE SCALE GENOMIC DNA]</scope>
    <source>
        <strain evidence="3">ATCC MYA-4606 / CBS 127.97</strain>
    </source>
</reference>
<proteinExistence type="predicted"/>
<dbReference type="AlphaFoldDB" id="F2PPQ3"/>
<organism evidence="2 3">
    <name type="scientific">Trichophyton equinum (strain ATCC MYA-4606 / CBS 127.97)</name>
    <name type="common">Horse ringworm fungus</name>
    <dbReference type="NCBI Taxonomy" id="559882"/>
    <lineage>
        <taxon>Eukaryota</taxon>
        <taxon>Fungi</taxon>
        <taxon>Dikarya</taxon>
        <taxon>Ascomycota</taxon>
        <taxon>Pezizomycotina</taxon>
        <taxon>Eurotiomycetes</taxon>
        <taxon>Eurotiomycetidae</taxon>
        <taxon>Onygenales</taxon>
        <taxon>Arthrodermataceae</taxon>
        <taxon>Trichophyton</taxon>
    </lineage>
</organism>
<name>F2PPQ3_TRIEC</name>
<dbReference type="VEuPathDB" id="FungiDB:TEQG_08643"/>
<evidence type="ECO:0000256" key="1">
    <source>
        <dbReference type="SAM" id="MobiDB-lite"/>
    </source>
</evidence>
<evidence type="ECO:0000313" key="3">
    <source>
        <dbReference type="Proteomes" id="UP000009169"/>
    </source>
</evidence>
<feature type="compositionally biased region" description="Polar residues" evidence="1">
    <location>
        <begin position="1"/>
        <end position="11"/>
    </location>
</feature>
<feature type="compositionally biased region" description="Polar residues" evidence="1">
    <location>
        <begin position="19"/>
        <end position="28"/>
    </location>
</feature>
<dbReference type="HOGENOM" id="CLU_2348196_0_0_1"/>
<evidence type="ECO:0000313" key="2">
    <source>
        <dbReference type="EMBL" id="EGE03871.1"/>
    </source>
</evidence>
<feature type="compositionally biased region" description="Basic and acidic residues" evidence="1">
    <location>
        <begin position="49"/>
        <end position="61"/>
    </location>
</feature>
<gene>
    <name evidence="2" type="ORF">TEQG_08643</name>
</gene>
<protein>
    <submittedName>
        <fullName evidence="2">Uncharacterized protein</fullName>
    </submittedName>
</protein>